<dbReference type="AlphaFoldDB" id="M0K5J0"/>
<dbReference type="InterPro" id="IPR036390">
    <property type="entry name" value="WH_DNA-bd_sf"/>
</dbReference>
<organism evidence="1 2">
    <name type="scientific">Haloarcula marismortui ATCC 33799</name>
    <dbReference type="NCBI Taxonomy" id="662475"/>
    <lineage>
        <taxon>Archaea</taxon>
        <taxon>Methanobacteriati</taxon>
        <taxon>Methanobacteriota</taxon>
        <taxon>Stenosarchaea group</taxon>
        <taxon>Halobacteria</taxon>
        <taxon>Halobacteriales</taxon>
        <taxon>Haloarculaceae</taxon>
        <taxon>Haloarcula</taxon>
    </lineage>
</organism>
<protein>
    <submittedName>
        <fullName evidence="1">Hth domain-containing protein</fullName>
    </submittedName>
</protein>
<sequence>MSPDRDDETGQFEEEYPVAEFLQAVRTLDTATTNSVAESVGCSYDLAYRRLHTLAEEGQLDKERIGGTFVWYPLDE</sequence>
<dbReference type="SUPFAM" id="SSF46785">
    <property type="entry name" value="Winged helix' DNA-binding domain"/>
    <property type="match status" value="1"/>
</dbReference>
<keyword evidence="2" id="KW-1185">Reference proteome</keyword>
<dbReference type="Proteomes" id="UP000011687">
    <property type="component" value="Unassembled WGS sequence"/>
</dbReference>
<evidence type="ECO:0000313" key="1">
    <source>
        <dbReference type="EMBL" id="EMA15424.1"/>
    </source>
</evidence>
<gene>
    <name evidence="1" type="ORF">C435_14148</name>
</gene>
<accession>M0K5J0</accession>
<name>M0K5J0_9EURY</name>
<dbReference type="EMBL" id="AOLS01000066">
    <property type="protein sequence ID" value="EMA15424.1"/>
    <property type="molecule type" value="Genomic_DNA"/>
</dbReference>
<comment type="caution">
    <text evidence="1">The sequence shown here is derived from an EMBL/GenBank/DDBJ whole genome shotgun (WGS) entry which is preliminary data.</text>
</comment>
<evidence type="ECO:0000313" key="2">
    <source>
        <dbReference type="Proteomes" id="UP000011687"/>
    </source>
</evidence>
<reference evidence="1 2" key="1">
    <citation type="journal article" date="2014" name="PLoS Genet.">
        <title>Phylogenetically driven sequencing of extremely halophilic archaea reveals strategies for static and dynamic osmo-response.</title>
        <authorList>
            <person name="Becker E.A."/>
            <person name="Seitzer P.M."/>
            <person name="Tritt A."/>
            <person name="Larsen D."/>
            <person name="Krusor M."/>
            <person name="Yao A.I."/>
            <person name="Wu D."/>
            <person name="Madern D."/>
            <person name="Eisen J.A."/>
            <person name="Darling A.E."/>
            <person name="Facciotti M.T."/>
        </authorList>
    </citation>
    <scope>NUCLEOTIDE SEQUENCE [LARGE SCALE GENOMIC DNA]</scope>
    <source>
        <strain evidence="1 2">ATCC 33799</strain>
    </source>
</reference>
<proteinExistence type="predicted"/>